<feature type="coiled-coil region" evidence="1">
    <location>
        <begin position="58"/>
        <end position="113"/>
    </location>
</feature>
<keyword evidence="1" id="KW-0175">Coiled coil</keyword>
<dbReference type="GeneID" id="93486543"/>
<reference evidence="2 3" key="1">
    <citation type="submission" date="2020-08" db="EMBL/GenBank/DDBJ databases">
        <title>Genomic Encyclopedia of Type Strains, Phase IV (KMG-IV): sequencing the most valuable type-strain genomes for metagenomic binning, comparative biology and taxonomic classification.</title>
        <authorList>
            <person name="Goeker M."/>
        </authorList>
    </citation>
    <scope>NUCLEOTIDE SEQUENCE [LARGE SCALE GENOMIC DNA]</scope>
    <source>
        <strain evidence="2 3">DSM 21255</strain>
    </source>
</reference>
<comment type="caution">
    <text evidence="2">The sequence shown here is derived from an EMBL/GenBank/DDBJ whole genome shotgun (WGS) entry which is preliminary data.</text>
</comment>
<evidence type="ECO:0000256" key="1">
    <source>
        <dbReference type="SAM" id="Coils"/>
    </source>
</evidence>
<protein>
    <submittedName>
        <fullName evidence="2">Septal ring factor EnvC (AmiA/AmiB activator)</fullName>
    </submittedName>
</protein>
<dbReference type="AlphaFoldDB" id="A0A841R618"/>
<proteinExistence type="predicted"/>
<evidence type="ECO:0000313" key="3">
    <source>
        <dbReference type="Proteomes" id="UP000591941"/>
    </source>
</evidence>
<keyword evidence="3" id="KW-1185">Reference proteome</keyword>
<gene>
    <name evidence="2" type="ORF">HNR45_001288</name>
</gene>
<dbReference type="Proteomes" id="UP000591941">
    <property type="component" value="Unassembled WGS sequence"/>
</dbReference>
<dbReference type="RefSeq" id="WP_159822516.1">
    <property type="nucleotide sequence ID" value="NZ_CABWNB010000002.1"/>
</dbReference>
<organism evidence="2 3">
    <name type="scientific">Negativicoccus succinicivorans</name>
    <dbReference type="NCBI Taxonomy" id="620903"/>
    <lineage>
        <taxon>Bacteria</taxon>
        <taxon>Bacillati</taxon>
        <taxon>Bacillota</taxon>
        <taxon>Negativicutes</taxon>
        <taxon>Veillonellales</taxon>
        <taxon>Veillonellaceae</taxon>
        <taxon>Negativicoccus</taxon>
    </lineage>
</organism>
<accession>A0A841R618</accession>
<dbReference type="EMBL" id="JACHHI010000006">
    <property type="protein sequence ID" value="MBB6478218.1"/>
    <property type="molecule type" value="Genomic_DNA"/>
</dbReference>
<evidence type="ECO:0000313" key="2">
    <source>
        <dbReference type="EMBL" id="MBB6478218.1"/>
    </source>
</evidence>
<sequence>MQRKRLLYIYLPLLLAAFLFGGFSVKAAPVTLTAEEWQTLTSELSALEMRTNERQQLINELKAASGGLNKSNNNLKAELERLKMLQIEQRRSLMQTETALKESEQSLIQWKKEELKKRTSLEYKKRAWQIIAVAAVIAAAVK</sequence>
<name>A0A841R618_9FIRM</name>